<protein>
    <submittedName>
        <fullName evidence="3">M20/M25/M40 family metallo-hydrolase</fullName>
    </submittedName>
</protein>
<proteinExistence type="predicted"/>
<gene>
    <name evidence="3" type="ORF">KAR29_06260</name>
</gene>
<dbReference type="RefSeq" id="WP_274374756.1">
    <property type="nucleotide sequence ID" value="NZ_CP072943.1"/>
</dbReference>
<accession>A0A9Q7AID2</accession>
<dbReference type="SUPFAM" id="SSF53187">
    <property type="entry name" value="Zn-dependent exopeptidases"/>
    <property type="match status" value="1"/>
</dbReference>
<keyword evidence="2" id="KW-0862">Zinc</keyword>
<keyword evidence="4" id="KW-1185">Reference proteome</keyword>
<dbReference type="AlphaFoldDB" id="A0A9Q7AID2"/>
<evidence type="ECO:0000256" key="2">
    <source>
        <dbReference type="ARBA" id="ARBA00022833"/>
    </source>
</evidence>
<evidence type="ECO:0000313" key="4">
    <source>
        <dbReference type="Proteomes" id="UP000671879"/>
    </source>
</evidence>
<dbReference type="Gene3D" id="3.40.630.10">
    <property type="entry name" value="Zn peptidases"/>
    <property type="match status" value="1"/>
</dbReference>
<evidence type="ECO:0000256" key="1">
    <source>
        <dbReference type="ARBA" id="ARBA00022801"/>
    </source>
</evidence>
<dbReference type="InterPro" id="IPR002933">
    <property type="entry name" value="Peptidase_M20"/>
</dbReference>
<dbReference type="PANTHER" id="PTHR43808">
    <property type="entry name" value="ACETYLORNITHINE DEACETYLASE"/>
    <property type="match status" value="1"/>
</dbReference>
<dbReference type="Proteomes" id="UP000671879">
    <property type="component" value="Chromosome"/>
</dbReference>
<dbReference type="KEGG" id="aram:KAR29_06260"/>
<keyword evidence="1" id="KW-0378">Hydrolase</keyword>
<dbReference type="InterPro" id="IPR050072">
    <property type="entry name" value="Peptidase_M20A"/>
</dbReference>
<name>A0A9Q7AID2_9BACT</name>
<dbReference type="PIRSF" id="PIRSF010386">
    <property type="entry name" value="RocB"/>
    <property type="match status" value="1"/>
</dbReference>
<evidence type="ECO:0000313" key="3">
    <source>
        <dbReference type="EMBL" id="QTX33469.1"/>
    </source>
</evidence>
<dbReference type="GO" id="GO:0016787">
    <property type="term" value="F:hydrolase activity"/>
    <property type="evidence" value="ECO:0007669"/>
    <property type="project" value="UniProtKB-KW"/>
</dbReference>
<dbReference type="Pfam" id="PF01546">
    <property type="entry name" value="Peptidase_M20"/>
    <property type="match status" value="1"/>
</dbReference>
<sequence>MFGADRESLYRLILDLVAVPSVSPCGESERAVVDRLAGRLGELPYFRTHGGDLRLLPLEGDRLGRNLLFALVRAGRKTDRTVLLMGHLDVVGVEVCGPLAPLAFDAEAYTAAVGRASLSDEVRADLDSGQWLFGRGVADMKTGVAVFASVLADLAARRDAMGVNVALLALPDEECNSGGMLGALPWLKRFGDDEGLRFVACVDGEPSIGTGDGNRASIHLGAVGKINPFVYFLGRETHLGEYYEGLNANFMTAHFDVLVEGNPDLADRLDGEAFTPFASLRHRDGREQYCCSVSDRSWSYYSYFTATKGPGELLEQVRALAAEAGRRAIDCHRRSAEGFFRLGKPEAALPSWTMAVLTYDELKERLRNRIGEEALRAATESLLGSSGDERDRAMALVDGLLSLSGERGPLAVVGYLMPCYPHRSNRERSDGDRAMASAVRSLVVEARERFGVELQIRSLYEGVCDLSYCGLPEGLEAMAPFEANVPGYGRLYRLPLAEMASLDMAIVNLGPIGRDAHKLSERIHLGYALDVLPHLVRGLVDRLGS</sequence>
<dbReference type="EMBL" id="CP072943">
    <property type="protein sequence ID" value="QTX33469.1"/>
    <property type="molecule type" value="Genomic_DNA"/>
</dbReference>
<dbReference type="PANTHER" id="PTHR43808:SF27">
    <property type="entry name" value="PROTEIN ROCB"/>
    <property type="match status" value="1"/>
</dbReference>
<reference evidence="4" key="1">
    <citation type="submission" date="2021-04" db="EMBL/GenBank/DDBJ databases">
        <title>A novel Synergistetes isolate from a pyrite-forming mixed culture.</title>
        <authorList>
            <person name="Bunk B."/>
            <person name="Sproer C."/>
            <person name="Spring S."/>
            <person name="Pester M."/>
        </authorList>
    </citation>
    <scope>NUCLEOTIDE SEQUENCE [LARGE SCALE GENOMIC DNA]</scope>
    <source>
        <strain evidence="4">J.5.4.2-T.3.5.2</strain>
    </source>
</reference>
<organism evidence="3 4">
    <name type="scientific">Aminithiophilus ramosus</name>
    <dbReference type="NCBI Taxonomy" id="3029084"/>
    <lineage>
        <taxon>Bacteria</taxon>
        <taxon>Thermotogati</taxon>
        <taxon>Synergistota</taxon>
        <taxon>Synergistia</taxon>
        <taxon>Synergistales</taxon>
        <taxon>Aminithiophilaceae</taxon>
        <taxon>Aminithiophilus</taxon>
    </lineage>
</organism>
<dbReference type="InterPro" id="IPR012166">
    <property type="entry name" value="Uncharacterised_RocB"/>
</dbReference>
<dbReference type="PROSITE" id="PS00758">
    <property type="entry name" value="ARGE_DAPE_CPG2_1"/>
    <property type="match status" value="1"/>
</dbReference>
<dbReference type="InterPro" id="IPR001261">
    <property type="entry name" value="ArgE/DapE_CS"/>
</dbReference>